<keyword evidence="2" id="KW-0808">Transferase</keyword>
<evidence type="ECO:0000259" key="1">
    <source>
        <dbReference type="Pfam" id="PF00534"/>
    </source>
</evidence>
<dbReference type="InterPro" id="IPR001296">
    <property type="entry name" value="Glyco_trans_1"/>
</dbReference>
<dbReference type="Pfam" id="PF00534">
    <property type="entry name" value="Glycos_transf_1"/>
    <property type="match status" value="1"/>
</dbReference>
<dbReference type="Gene3D" id="3.40.50.2000">
    <property type="entry name" value="Glycogen Phosphorylase B"/>
    <property type="match status" value="2"/>
</dbReference>
<dbReference type="AlphaFoldDB" id="A0A1M5GQ08"/>
<reference evidence="3" key="1">
    <citation type="submission" date="2016-11" db="EMBL/GenBank/DDBJ databases">
        <authorList>
            <person name="Varghese N."/>
            <person name="Submissions S."/>
        </authorList>
    </citation>
    <scope>NUCLEOTIDE SEQUENCE [LARGE SCALE GENOMIC DNA]</scope>
    <source>
        <strain evidence="3">DSM 19741</strain>
    </source>
</reference>
<evidence type="ECO:0000313" key="2">
    <source>
        <dbReference type="EMBL" id="SHG05737.1"/>
    </source>
</evidence>
<name>A0A1M5GQ08_9FLAO</name>
<dbReference type="GO" id="GO:0016757">
    <property type="term" value="F:glycosyltransferase activity"/>
    <property type="evidence" value="ECO:0007669"/>
    <property type="project" value="InterPro"/>
</dbReference>
<protein>
    <submittedName>
        <fullName evidence="2">Glycosyltransferase involved in cell wall bisynthesis</fullName>
    </submittedName>
</protein>
<accession>A0A1M5GQ08</accession>
<dbReference type="PANTHER" id="PTHR45947:SF13">
    <property type="entry name" value="TRANSFERASE"/>
    <property type="match status" value="1"/>
</dbReference>
<dbReference type="InterPro" id="IPR050194">
    <property type="entry name" value="Glycosyltransferase_grp1"/>
</dbReference>
<evidence type="ECO:0000313" key="3">
    <source>
        <dbReference type="Proteomes" id="UP000184036"/>
    </source>
</evidence>
<organism evidence="2 3">
    <name type="scientific">Flavobacterium segetis</name>
    <dbReference type="NCBI Taxonomy" id="271157"/>
    <lineage>
        <taxon>Bacteria</taxon>
        <taxon>Pseudomonadati</taxon>
        <taxon>Bacteroidota</taxon>
        <taxon>Flavobacteriia</taxon>
        <taxon>Flavobacteriales</taxon>
        <taxon>Flavobacteriaceae</taxon>
        <taxon>Flavobacterium</taxon>
    </lineage>
</organism>
<sequence>MKVLLINNFLSNSLGGVENYLQTLVLYANENKTNITFKWFGVAEKKTKIYQKFYNAQTTKAIIKEIDTFQPDLIHCFSIGATVTPQFMSYAKRKSIPIIQSFRDYYYICPKGYMLDITGKTIHEHNSFINCVLHHHPKKNLLYDSLLYLKQHLHKKIIKENISYFLTPSNNLTKLIKHTFNVEGETLPNPVLISNLLLEQKESKHLLFVGRLEPQKGVMTLLKAFQKINKELPNEHLKIVGSGSIRLELEAFVFKNKIKNVSFLGTKNREELTFLYASAKFIIVPSEILESYGNVILESFAFQKTVVISNLLGIQDEIIRSKSGLVFPHGDVEKLQEAIEILLTNPELKKELEVNSSSYIKELTFQKHLERLEIIYNRVLKSNKTIS</sequence>
<dbReference type="CDD" id="cd03801">
    <property type="entry name" value="GT4_PimA-like"/>
    <property type="match status" value="1"/>
</dbReference>
<feature type="domain" description="Glycosyl transferase family 1" evidence="1">
    <location>
        <begin position="199"/>
        <end position="354"/>
    </location>
</feature>
<dbReference type="EMBL" id="FQWE01000004">
    <property type="protein sequence ID" value="SHG05737.1"/>
    <property type="molecule type" value="Genomic_DNA"/>
</dbReference>
<keyword evidence="3" id="KW-1185">Reference proteome</keyword>
<gene>
    <name evidence="2" type="ORF">SAMN05444396_10476</name>
</gene>
<dbReference type="STRING" id="271157.SAMN05444396_10476"/>
<proteinExistence type="predicted"/>
<dbReference type="Proteomes" id="UP000184036">
    <property type="component" value="Unassembled WGS sequence"/>
</dbReference>
<dbReference type="SUPFAM" id="SSF53756">
    <property type="entry name" value="UDP-Glycosyltransferase/glycogen phosphorylase"/>
    <property type="match status" value="1"/>
</dbReference>
<dbReference type="PANTHER" id="PTHR45947">
    <property type="entry name" value="SULFOQUINOVOSYL TRANSFERASE SQD2"/>
    <property type="match status" value="1"/>
</dbReference>